<dbReference type="EMBL" id="JAGGMQ010000001">
    <property type="protein sequence ID" value="MBP2169119.1"/>
    <property type="molecule type" value="Genomic_DNA"/>
</dbReference>
<name>A0ABS4P910_9GAMM</name>
<dbReference type="GO" id="GO:0016740">
    <property type="term" value="F:transferase activity"/>
    <property type="evidence" value="ECO:0007669"/>
    <property type="project" value="UniProtKB-KW"/>
</dbReference>
<reference evidence="1 2" key="1">
    <citation type="submission" date="2021-03" db="EMBL/GenBank/DDBJ databases">
        <authorList>
            <person name="D'Agostino P."/>
            <person name="Huntemann M."/>
            <person name="Clum A."/>
            <person name="Spunde A."/>
            <person name="Palaniappan K."/>
            <person name="Ritter S."/>
            <person name="Mikhailova N."/>
            <person name="Chen I.-M."/>
            <person name="Stamatis D."/>
            <person name="Reddy T."/>
            <person name="O'Malley R."/>
            <person name="Daum C."/>
            <person name="Shapiro N."/>
            <person name="Ivanova N."/>
            <person name="Kyrpides N."/>
            <person name="Woyke T."/>
        </authorList>
    </citation>
    <scope>NUCLEOTIDE SEQUENCE [LARGE SCALE GENOMIC DNA]</scope>
    <source>
        <strain evidence="1 2">WS4403</strain>
    </source>
</reference>
<evidence type="ECO:0000313" key="1">
    <source>
        <dbReference type="EMBL" id="MBP2169119.1"/>
    </source>
</evidence>
<keyword evidence="2" id="KW-1185">Reference proteome</keyword>
<sequence length="298" mass="34394">MGTFFKQIYRYTRPRRYRHNENLWPYVRITRASEGHITSLRLRGQQVPIVNLSDLRGKYSGDLLLVASGPSVNQTDFAPLQQMPAMGVNGSWFLQDRASFRFYIIVDMTFIDQRLSMVSEMIKDPQILFFTTVHGIVKIIDHFGFSAIRCQVAIIEDACFKIFQPKLWPEEIHLQYQNEASISFSAKNENIAFAHDIRKGIFDAATVVYWALQVIHFMGFNRVVIAGLDMNNFQQPRFYENEHDCSPSYLESKFNELIEPAFKHASGVFNNEKREVLNLSLNSALDSSIFKKVSSNDL</sequence>
<gene>
    <name evidence="1" type="ORF">J2125_002311</name>
</gene>
<reference evidence="2" key="2">
    <citation type="submission" date="2023-07" db="EMBL/GenBank/DDBJ databases">
        <title>Genome mining of underrepresented organisms for secondary metabolites.</title>
        <authorList>
            <person name="D'Agostino P.M."/>
        </authorList>
    </citation>
    <scope>NUCLEOTIDE SEQUENCE [LARGE SCALE GENOMIC DNA]</scope>
    <source>
        <strain evidence="2">WS4403</strain>
    </source>
</reference>
<proteinExistence type="predicted"/>
<dbReference type="RefSeq" id="WP_017801559.1">
    <property type="nucleotide sequence ID" value="NZ_JAGGMQ010000001.1"/>
</dbReference>
<evidence type="ECO:0000313" key="2">
    <source>
        <dbReference type="Proteomes" id="UP001195624"/>
    </source>
</evidence>
<dbReference type="Gene3D" id="3.90.1480.10">
    <property type="entry name" value="Alpha-2,3-sialyltransferase"/>
    <property type="match status" value="1"/>
</dbReference>
<keyword evidence="1" id="KW-0808">Transferase</keyword>
<dbReference type="Proteomes" id="UP001195624">
    <property type="component" value="Unassembled WGS sequence"/>
</dbReference>
<organism evidence="1 2">
    <name type="scientific">Winslowiella toletana</name>
    <dbReference type="NCBI Taxonomy" id="92490"/>
    <lineage>
        <taxon>Bacteria</taxon>
        <taxon>Pseudomonadati</taxon>
        <taxon>Pseudomonadota</taxon>
        <taxon>Gammaproteobacteria</taxon>
        <taxon>Enterobacterales</taxon>
        <taxon>Erwiniaceae</taxon>
        <taxon>Winslowiella</taxon>
    </lineage>
</organism>
<comment type="caution">
    <text evidence="1">The sequence shown here is derived from an EMBL/GenBank/DDBJ whole genome shotgun (WGS) entry which is preliminary data.</text>
</comment>
<accession>A0ABS4P910</accession>
<protein>
    <submittedName>
        <fullName evidence="1">Kdo-III transferase WaaZ</fullName>
    </submittedName>
</protein>